<feature type="region of interest" description="Disordered" evidence="1">
    <location>
        <begin position="75"/>
        <end position="120"/>
    </location>
</feature>
<name>A0A380ARQ0_9GAMM</name>
<keyword evidence="2" id="KW-0812">Transmembrane</keyword>
<feature type="transmembrane region" description="Helical" evidence="2">
    <location>
        <begin position="20"/>
        <end position="37"/>
    </location>
</feature>
<evidence type="ECO:0000256" key="2">
    <source>
        <dbReference type="SAM" id="Phobius"/>
    </source>
</evidence>
<dbReference type="RefSeq" id="WP_115406534.1">
    <property type="nucleotide sequence ID" value="NZ_UGYV01000001.1"/>
</dbReference>
<reference evidence="3 4" key="1">
    <citation type="submission" date="2018-06" db="EMBL/GenBank/DDBJ databases">
        <authorList>
            <consortium name="Pathogen Informatics"/>
            <person name="Doyle S."/>
        </authorList>
    </citation>
    <scope>NUCLEOTIDE SEQUENCE [LARGE SCALE GENOMIC DNA]</scope>
    <source>
        <strain evidence="3 4">NCTC10736</strain>
    </source>
</reference>
<evidence type="ECO:0000256" key="1">
    <source>
        <dbReference type="SAM" id="MobiDB-lite"/>
    </source>
</evidence>
<evidence type="ECO:0000313" key="4">
    <source>
        <dbReference type="Proteomes" id="UP000255061"/>
    </source>
</evidence>
<keyword evidence="2" id="KW-1133">Transmembrane helix</keyword>
<dbReference type="EMBL" id="UGYV01000001">
    <property type="protein sequence ID" value="SUI86076.1"/>
    <property type="molecule type" value="Genomic_DNA"/>
</dbReference>
<feature type="transmembrane region" description="Helical" evidence="2">
    <location>
        <begin position="43"/>
        <end position="60"/>
    </location>
</feature>
<proteinExistence type="predicted"/>
<protein>
    <submittedName>
        <fullName evidence="3">Uncharacterized protein</fullName>
    </submittedName>
</protein>
<dbReference type="AlphaFoldDB" id="A0A380ARQ0"/>
<organism evidence="3 4">
    <name type="scientific">Shewanella morhuae</name>
    <dbReference type="NCBI Taxonomy" id="365591"/>
    <lineage>
        <taxon>Bacteria</taxon>
        <taxon>Pseudomonadati</taxon>
        <taxon>Pseudomonadota</taxon>
        <taxon>Gammaproteobacteria</taxon>
        <taxon>Alteromonadales</taxon>
        <taxon>Shewanellaceae</taxon>
        <taxon>Shewanella</taxon>
    </lineage>
</organism>
<accession>A0A380ARQ0</accession>
<sequence length="120" mass="13775">MIYQQFQRSPMQTRISGPRAWLAMAISLSLICLSLFLLPFVLLFGAIALGCLVLFSRFYMARQVAKFNQAQASANQHDYTAEEPPGHVYSSANIVRESNARETHRMRQQGRTFEHKEDEH</sequence>
<keyword evidence="2" id="KW-0472">Membrane</keyword>
<dbReference type="Proteomes" id="UP000255061">
    <property type="component" value="Unassembled WGS sequence"/>
</dbReference>
<gene>
    <name evidence="3" type="ORF">NCTC10736_02820</name>
</gene>
<evidence type="ECO:0000313" key="3">
    <source>
        <dbReference type="EMBL" id="SUI86076.1"/>
    </source>
</evidence>